<dbReference type="RefSeq" id="WP_151970802.1">
    <property type="nucleotide sequence ID" value="NZ_AP019860.1"/>
</dbReference>
<dbReference type="GO" id="GO:0004674">
    <property type="term" value="F:protein serine/threonine kinase activity"/>
    <property type="evidence" value="ECO:0007669"/>
    <property type="project" value="TreeGrafter"/>
</dbReference>
<dbReference type="InterPro" id="IPR052969">
    <property type="entry name" value="Thr-specific_kinase-like"/>
</dbReference>
<dbReference type="PANTHER" id="PTHR47763">
    <property type="entry name" value="ALPHA-PROTEIN KINASE VWKA"/>
    <property type="match status" value="1"/>
</dbReference>
<dbReference type="EMBL" id="AP019860">
    <property type="protein sequence ID" value="BBM86759.1"/>
    <property type="molecule type" value="Genomic_DNA"/>
</dbReference>
<evidence type="ECO:0000313" key="3">
    <source>
        <dbReference type="Proteomes" id="UP000326354"/>
    </source>
</evidence>
<dbReference type="Proteomes" id="UP000326354">
    <property type="component" value="Chromosome"/>
</dbReference>
<dbReference type="Gene3D" id="3.40.50.410">
    <property type="entry name" value="von Willebrand factor, type A domain"/>
    <property type="match status" value="1"/>
</dbReference>
<gene>
    <name evidence="2" type="ORF">UABAM_05146</name>
</gene>
<proteinExistence type="predicted"/>
<dbReference type="InterPro" id="IPR036465">
    <property type="entry name" value="vWFA_dom_sf"/>
</dbReference>
<dbReference type="PANTHER" id="PTHR47763:SF1">
    <property type="entry name" value="DUF659 DOMAIN-CONTAINING PROTEIN"/>
    <property type="match status" value="1"/>
</dbReference>
<dbReference type="PROSITE" id="PS50234">
    <property type="entry name" value="VWFA"/>
    <property type="match status" value="1"/>
</dbReference>
<keyword evidence="3" id="KW-1185">Reference proteome</keyword>
<evidence type="ECO:0000259" key="1">
    <source>
        <dbReference type="PROSITE" id="PS50234"/>
    </source>
</evidence>
<sequence length="780" mass="91013">MSFVHKLSFLLILIYISTSLIADNGIKRKRAPRWGSEPIINEYGDPMVAAVIQGNVKAGRERLYMFSAYYVYEETPTECYLGIPEAGDLPLAKRIGWVKKEYLLLNPEALRTRFKIFRKAIVFDNKHENRIPVFNAPDNDAEEMGKTPMFTFFYIYKVVGDYYLIGLSPNVDLEYCNDEILGWIHKKTCREWNTRQAVGHERTSRWQRIQQEKVDKNGLVKIFVNEDAAKNYELDGVVNEELESTVWRYNMPRYPLLQSKSQENKRLFQVAFLGGDKGSELQEVISRIKEKREMLSKVDIMFLVDASSRQNSRRQIQRAISKSIAKIKKQDGPRDKAVDLKVGLIYFSDFSELQTYRYQRGKIFQPQVVRLHSMTDNIKRFERRFKTPHFYGQKEERKSLFYAIDVAMNKRARWREGSSRHIIVLGYSGNHAADSTSKKNVSKLEEKDIVEALKLHDAELHGIQLPHNIEANPNHNSFVEQIAAINGQVGRGGIFPAWNYSEGDIQNNLEELLGVVFNGIKEQIRVRQQIIGDLEHGLDVEQISRRYKDKWEKFNERKQKDLFRLYIKAKAPGTLLKVSPTVHYHSVPTMNKMFIEKEDISLEDFKKGGVYYDKGWTWEYNPQTNIRQMQVYLLMNKMELSRLLGFLSALLQELEQASRPEQYLEIWKTLLKTTLGIDSVPASEPLDSLMKQHTGLPFMNGLLSYTLDDFVEKARDPGFRKDLLRNLSANTNYLYDVLSAKEKERIKDGNGNLKTQGRKRWWKERENELEYAWIEIELFP</sequence>
<organism evidence="2 3">
    <name type="scientific">Uabimicrobium amorphum</name>
    <dbReference type="NCBI Taxonomy" id="2596890"/>
    <lineage>
        <taxon>Bacteria</taxon>
        <taxon>Pseudomonadati</taxon>
        <taxon>Planctomycetota</taxon>
        <taxon>Candidatus Uabimicrobiia</taxon>
        <taxon>Candidatus Uabimicrobiales</taxon>
        <taxon>Candidatus Uabimicrobiaceae</taxon>
        <taxon>Candidatus Uabimicrobium</taxon>
    </lineage>
</organism>
<accession>A0A5S9IRI2</accession>
<dbReference type="GO" id="GO:0005737">
    <property type="term" value="C:cytoplasm"/>
    <property type="evidence" value="ECO:0007669"/>
    <property type="project" value="TreeGrafter"/>
</dbReference>
<protein>
    <recommendedName>
        <fullName evidence="1">VWFA domain-containing protein</fullName>
    </recommendedName>
</protein>
<name>A0A5S9IRI2_UABAM</name>
<dbReference type="OrthoDB" id="9995969at2"/>
<feature type="domain" description="VWFA" evidence="1">
    <location>
        <begin position="299"/>
        <end position="512"/>
    </location>
</feature>
<reference evidence="2 3" key="1">
    <citation type="submission" date="2019-08" db="EMBL/GenBank/DDBJ databases">
        <title>Complete genome sequence of Candidatus Uab amorphum.</title>
        <authorList>
            <person name="Shiratori T."/>
            <person name="Suzuki S."/>
            <person name="Kakizawa Y."/>
            <person name="Ishida K."/>
        </authorList>
    </citation>
    <scope>NUCLEOTIDE SEQUENCE [LARGE SCALE GENOMIC DNA]</scope>
    <source>
        <strain evidence="2 3">SRT547</strain>
    </source>
</reference>
<evidence type="ECO:0000313" key="2">
    <source>
        <dbReference type="EMBL" id="BBM86759.1"/>
    </source>
</evidence>
<dbReference type="AlphaFoldDB" id="A0A5S9IRI2"/>
<dbReference type="InterPro" id="IPR002035">
    <property type="entry name" value="VWF_A"/>
</dbReference>
<dbReference type="SUPFAM" id="SSF53300">
    <property type="entry name" value="vWA-like"/>
    <property type="match status" value="1"/>
</dbReference>
<dbReference type="KEGG" id="uam:UABAM_05146"/>